<feature type="compositionally biased region" description="Basic and acidic residues" evidence="2">
    <location>
        <begin position="1"/>
        <end position="11"/>
    </location>
</feature>
<feature type="compositionally biased region" description="Basic residues" evidence="2">
    <location>
        <begin position="48"/>
        <end position="63"/>
    </location>
</feature>
<dbReference type="PANTHER" id="PTHR21301">
    <property type="entry name" value="REVERSE TRANSCRIPTASE"/>
    <property type="match status" value="1"/>
</dbReference>
<gene>
    <name evidence="4" type="ORF">MBJ925_LOCUS29695</name>
</gene>
<evidence type="ECO:0000313" key="4">
    <source>
        <dbReference type="EMBL" id="CAF2142053.1"/>
    </source>
</evidence>
<dbReference type="InterPro" id="IPR058912">
    <property type="entry name" value="HTH_animal"/>
</dbReference>
<proteinExistence type="predicted"/>
<evidence type="ECO:0000313" key="5">
    <source>
        <dbReference type="Proteomes" id="UP000663824"/>
    </source>
</evidence>
<keyword evidence="1" id="KW-0175">Coiled coil</keyword>
<feature type="compositionally biased region" description="Polar residues" evidence="2">
    <location>
        <begin position="12"/>
        <end position="43"/>
    </location>
</feature>
<dbReference type="PROSITE" id="PS50878">
    <property type="entry name" value="RT_POL"/>
    <property type="match status" value="1"/>
</dbReference>
<dbReference type="AlphaFoldDB" id="A0A816X4R2"/>
<accession>A0A816X4R2</accession>
<dbReference type="Proteomes" id="UP000663824">
    <property type="component" value="Unassembled WGS sequence"/>
</dbReference>
<protein>
    <recommendedName>
        <fullName evidence="3">Reverse transcriptase domain-containing protein</fullName>
    </recommendedName>
</protein>
<feature type="domain" description="Reverse transcriptase" evidence="3">
    <location>
        <begin position="664"/>
        <end position="914"/>
    </location>
</feature>
<organism evidence="4 5">
    <name type="scientific">Rotaria magnacalcarata</name>
    <dbReference type="NCBI Taxonomy" id="392030"/>
    <lineage>
        <taxon>Eukaryota</taxon>
        <taxon>Metazoa</taxon>
        <taxon>Spiralia</taxon>
        <taxon>Gnathifera</taxon>
        <taxon>Rotifera</taxon>
        <taxon>Eurotatoria</taxon>
        <taxon>Bdelloidea</taxon>
        <taxon>Philodinida</taxon>
        <taxon>Philodinidae</taxon>
        <taxon>Rotaria</taxon>
    </lineage>
</organism>
<dbReference type="PANTHER" id="PTHR21301:SF10">
    <property type="entry name" value="REVERSE TRANSCRIPTASE DOMAIN-CONTAINING PROTEIN"/>
    <property type="match status" value="1"/>
</dbReference>
<evidence type="ECO:0000256" key="1">
    <source>
        <dbReference type="SAM" id="Coils"/>
    </source>
</evidence>
<evidence type="ECO:0000259" key="3">
    <source>
        <dbReference type="PROSITE" id="PS50878"/>
    </source>
</evidence>
<comment type="caution">
    <text evidence="4">The sequence shown here is derived from an EMBL/GenBank/DDBJ whole genome shotgun (WGS) entry which is preliminary data.</text>
</comment>
<sequence length="1105" mass="128481">MPSNPDDRENKNGQTNGTQSFIVSVQPTSSTESGVENSQSSKQSCKHEAKKKKNKCRGNRKLQRYKAKLRKRGFNNEAITALINNYNQVNQDQNVVHESTISSISTELLVPIDNQRTNNQPETSDKGNIQENVRTTKRKRVTKSNNITESLSQISISNIVRKRPRSKTMDNIQEQQELNETTSDWKPKYLKLSDQIFKQMLSKSLSDADKFVQLLDTSEKLKYVRTYAHLLNNVFYLKLEESFWEHYKQVCISESIWSSPMLKNIAKENNLFRFKFKTQVQLEKHYQLIQKRLRTAENNLNQYKQQPIHESIDINTLSTIMTAFVRQGQHKLCAEFERKKLILQFDAIDHRLIKAFYNLNPTDDQIRSAKIIWQAAQSKLHAEEQLAILKQRIYTKRLPSSFNILDHSIDNVEHLLKQSIINRDKSATLSFRRLKTIAQFKYDIMTLEMTTVEEIIRSHVNIIADEKKKLIASAGGQVPVPKSLVQIMNAIAARQSNMAQRSQCILKKKLSVFDDAPMATNMTGAVGANIVQSFKTGLTNNCISYSDQRTKDFFTAIENLLRRLYTTSLPSKLLARTQYEYRLIRNTRHHIKKSNIIIRPTDKSKVLHLGSVHDYHRKALQYMSETNAYNEITSGINPCQNHLQMVLTLIDPMLKNKDINLQLWKQYMRPNAATIELAHLYFIPKPHKIGTPLRPIVSSIKAAATGVSHFLDILLRPMFNQVTKATTFINGIDFVRQIENYRNSGRLLPTTLFVTFDITNLYTMIPRHGAIAALQKFLSKHADNRRIHGMTIDTITRLARLVLDTNCFVYDNKYYQQIRGGAMGSPFTMTLANVYMWEWEQTLLEYQRSHNEMYGRYIDDIFMTTNLSFDEINSRLIEANQQDENIHLAHTISSKVEYLDVLVENDNGQLKTSVYHKLAAEPYILPFSSDHPRHVHRSTINARLIRAIRLCSHLDDFDKERINIEFTLLLNGYPPKFISYHFNKFFQKHNVLSVMENLDDIMYEQLHRTLLLQPTIKERQRHQQEQQQQNIQSKDLFVHYTFESGPLVNFTKELKHLWNEHYINKNPIKQNIRLRFGTKSNKNLCQLLVNKKPSKSLLRDVISSN</sequence>
<feature type="coiled-coil region" evidence="1">
    <location>
        <begin position="279"/>
        <end position="306"/>
    </location>
</feature>
<dbReference type="InterPro" id="IPR000477">
    <property type="entry name" value="RT_dom"/>
</dbReference>
<reference evidence="4" key="1">
    <citation type="submission" date="2021-02" db="EMBL/GenBank/DDBJ databases">
        <authorList>
            <person name="Nowell W R."/>
        </authorList>
    </citation>
    <scope>NUCLEOTIDE SEQUENCE</scope>
</reference>
<dbReference type="Pfam" id="PF26215">
    <property type="entry name" value="HTH_animal"/>
    <property type="match status" value="1"/>
</dbReference>
<name>A0A816X4R2_9BILA</name>
<feature type="region of interest" description="Disordered" evidence="2">
    <location>
        <begin position="1"/>
        <end position="63"/>
    </location>
</feature>
<dbReference type="EMBL" id="CAJNRE010015915">
    <property type="protein sequence ID" value="CAF2142053.1"/>
    <property type="molecule type" value="Genomic_DNA"/>
</dbReference>
<evidence type="ECO:0000256" key="2">
    <source>
        <dbReference type="SAM" id="MobiDB-lite"/>
    </source>
</evidence>